<dbReference type="GO" id="GO:0000139">
    <property type="term" value="C:Golgi membrane"/>
    <property type="evidence" value="ECO:0007669"/>
    <property type="project" value="UniProtKB-SubCell"/>
</dbReference>
<dbReference type="InterPro" id="IPR006687">
    <property type="entry name" value="Small_GTPase_SAR1"/>
</dbReference>
<evidence type="ECO:0000256" key="3">
    <source>
        <dbReference type="ARBA" id="ARBA00004397"/>
    </source>
</evidence>
<dbReference type="GO" id="GO:0006886">
    <property type="term" value="P:intracellular protein transport"/>
    <property type="evidence" value="ECO:0007669"/>
    <property type="project" value="InterPro"/>
</dbReference>
<keyword evidence="12 21" id="KW-0653">Protein transport</keyword>
<evidence type="ECO:0000313" key="22">
    <source>
        <dbReference type="EMBL" id="KAG2199433.1"/>
    </source>
</evidence>
<evidence type="ECO:0000256" key="10">
    <source>
        <dbReference type="ARBA" id="ARBA00022824"/>
    </source>
</evidence>
<keyword evidence="10 21" id="KW-0256">Endoplasmic reticulum</keyword>
<feature type="binding site" evidence="18">
    <location>
        <position position="129"/>
    </location>
    <ligand>
        <name>GTP</name>
        <dbReference type="ChEBI" id="CHEBI:37565"/>
    </ligand>
</feature>
<sequence length="191" mass="21495">MFMVDWFRDVLTTYGLLDKHAKLLFVGLDNSGKTSLLHMLKNEKVGAIPPTLHPNMVELKVGNIIFATHDMGGHSQTRSLWDQYSYDVSGVIFLVDSAEPSRFEEAKYELDRLLTNQKLEGVPFLVLGNKVDSVKAVSEKELREGLGFEYTTGKGIVPIASPGRPMELFMCSILHRQGYGDGIRWLSQYVK</sequence>
<evidence type="ECO:0000256" key="13">
    <source>
        <dbReference type="ARBA" id="ARBA00023034"/>
    </source>
</evidence>
<dbReference type="GO" id="GO:0046872">
    <property type="term" value="F:metal ion binding"/>
    <property type="evidence" value="ECO:0007669"/>
    <property type="project" value="UniProtKB-KW"/>
</dbReference>
<feature type="binding site" evidence="19">
    <location>
        <begin position="129"/>
        <end position="132"/>
    </location>
    <ligand>
        <name>GTP</name>
        <dbReference type="ChEBI" id="CHEBI:37565"/>
    </ligand>
</feature>
<evidence type="ECO:0000256" key="20">
    <source>
        <dbReference type="PIRSR" id="PIRSR606689-2"/>
    </source>
</evidence>
<keyword evidence="15" id="KW-0472">Membrane</keyword>
<dbReference type="SMART" id="SM00177">
    <property type="entry name" value="ARF"/>
    <property type="match status" value="1"/>
</dbReference>
<keyword evidence="16" id="KW-0968">Cytoplasmic vesicle</keyword>
<evidence type="ECO:0000256" key="21">
    <source>
        <dbReference type="RuleBase" id="RU003926"/>
    </source>
</evidence>
<evidence type="ECO:0000256" key="5">
    <source>
        <dbReference type="ARBA" id="ARBA00019961"/>
    </source>
</evidence>
<evidence type="ECO:0000256" key="17">
    <source>
        <dbReference type="PIRSR" id="PIRSR606687-1"/>
    </source>
</evidence>
<evidence type="ECO:0000256" key="2">
    <source>
        <dbReference type="ARBA" id="ARBA00004299"/>
    </source>
</evidence>
<feature type="binding site" evidence="20">
    <location>
        <position position="51"/>
    </location>
    <ligand>
        <name>Mg(2+)</name>
        <dbReference type="ChEBI" id="CHEBI:18420"/>
    </ligand>
</feature>
<evidence type="ECO:0000256" key="11">
    <source>
        <dbReference type="ARBA" id="ARBA00022892"/>
    </source>
</evidence>
<dbReference type="Gene3D" id="3.40.50.300">
    <property type="entry name" value="P-loop containing nucleotide triphosphate hydrolases"/>
    <property type="match status" value="1"/>
</dbReference>
<protein>
    <recommendedName>
        <fullName evidence="6">Small COPII coat GTPase SAR1</fullName>
    </recommendedName>
    <alternativeName>
        <fullName evidence="5">Small COPII coat GTPase sar1</fullName>
    </alternativeName>
</protein>
<evidence type="ECO:0000256" key="9">
    <source>
        <dbReference type="ARBA" id="ARBA00022801"/>
    </source>
</evidence>
<feature type="binding site" evidence="18">
    <location>
        <position position="174"/>
    </location>
    <ligand>
        <name>GTP</name>
        <dbReference type="ChEBI" id="CHEBI:37565"/>
    </ligand>
</feature>
<keyword evidence="7 21" id="KW-0813">Transport</keyword>
<gene>
    <name evidence="22" type="ORF">INT47_011545</name>
</gene>
<evidence type="ECO:0000256" key="6">
    <source>
        <dbReference type="ARBA" id="ARBA00021124"/>
    </source>
</evidence>
<dbReference type="SUPFAM" id="SSF52540">
    <property type="entry name" value="P-loop containing nucleoside triphosphate hydrolases"/>
    <property type="match status" value="1"/>
</dbReference>
<feature type="binding site" evidence="18">
    <location>
        <position position="34"/>
    </location>
    <ligand>
        <name>GTP</name>
        <dbReference type="ChEBI" id="CHEBI:37565"/>
    </ligand>
</feature>
<evidence type="ECO:0000313" key="23">
    <source>
        <dbReference type="Proteomes" id="UP000603453"/>
    </source>
</evidence>
<dbReference type="Proteomes" id="UP000603453">
    <property type="component" value="Unassembled WGS sequence"/>
</dbReference>
<feature type="binding site" evidence="18">
    <location>
        <position position="33"/>
    </location>
    <ligand>
        <name>GTP</name>
        <dbReference type="ChEBI" id="CHEBI:37565"/>
    </ligand>
</feature>
<evidence type="ECO:0000256" key="12">
    <source>
        <dbReference type="ARBA" id="ARBA00022927"/>
    </source>
</evidence>
<dbReference type="PROSITE" id="PS51422">
    <property type="entry name" value="SAR1"/>
    <property type="match status" value="1"/>
</dbReference>
<evidence type="ECO:0000256" key="15">
    <source>
        <dbReference type="ARBA" id="ARBA00023136"/>
    </source>
</evidence>
<dbReference type="GO" id="GO:0003924">
    <property type="term" value="F:GTPase activity"/>
    <property type="evidence" value="ECO:0007669"/>
    <property type="project" value="InterPro"/>
</dbReference>
<evidence type="ECO:0000256" key="7">
    <source>
        <dbReference type="ARBA" id="ARBA00022448"/>
    </source>
</evidence>
<dbReference type="OrthoDB" id="2011769at2759"/>
<dbReference type="InterPro" id="IPR006689">
    <property type="entry name" value="Small_GTPase_ARF/SAR"/>
</dbReference>
<comment type="caution">
    <text evidence="22">The sequence shown here is derived from an EMBL/GenBank/DDBJ whole genome shotgun (WGS) entry which is preliminary data.</text>
</comment>
<evidence type="ECO:0000256" key="14">
    <source>
        <dbReference type="ARBA" id="ARBA00023134"/>
    </source>
</evidence>
<dbReference type="GO" id="GO:0005789">
    <property type="term" value="C:endoplasmic reticulum membrane"/>
    <property type="evidence" value="ECO:0007669"/>
    <property type="project" value="UniProtKB-SubCell"/>
</dbReference>
<keyword evidence="8 18" id="KW-0547">Nucleotide-binding</keyword>
<dbReference type="FunFam" id="3.40.50.300:FF:000161">
    <property type="entry name" value="Small COPII coat GTPase"/>
    <property type="match status" value="1"/>
</dbReference>
<organism evidence="22 23">
    <name type="scientific">Mucor saturninus</name>
    <dbReference type="NCBI Taxonomy" id="64648"/>
    <lineage>
        <taxon>Eukaryota</taxon>
        <taxon>Fungi</taxon>
        <taxon>Fungi incertae sedis</taxon>
        <taxon>Mucoromycota</taxon>
        <taxon>Mucoromycotina</taxon>
        <taxon>Mucoromycetes</taxon>
        <taxon>Mucorales</taxon>
        <taxon>Mucorineae</taxon>
        <taxon>Mucoraceae</taxon>
        <taxon>Mucor</taxon>
    </lineage>
</organism>
<dbReference type="InterPro" id="IPR027417">
    <property type="entry name" value="P-loop_NTPase"/>
</dbReference>
<dbReference type="InterPro" id="IPR005225">
    <property type="entry name" value="Small_GTP-bd"/>
</dbReference>
<reference evidence="22" key="1">
    <citation type="submission" date="2020-12" db="EMBL/GenBank/DDBJ databases">
        <title>Metabolic potential, ecology and presence of endohyphal bacteria is reflected in genomic diversity of Mucoromycotina.</title>
        <authorList>
            <person name="Muszewska A."/>
            <person name="Okrasinska A."/>
            <person name="Steczkiewicz K."/>
            <person name="Drgas O."/>
            <person name="Orlowska M."/>
            <person name="Perlinska-Lenart U."/>
            <person name="Aleksandrzak-Piekarczyk T."/>
            <person name="Szatraj K."/>
            <person name="Zielenkiewicz U."/>
            <person name="Pilsyk S."/>
            <person name="Malc E."/>
            <person name="Mieczkowski P."/>
            <person name="Kruszewska J.S."/>
            <person name="Biernat P."/>
            <person name="Pawlowska J."/>
        </authorList>
    </citation>
    <scope>NUCLEOTIDE SEQUENCE</scope>
    <source>
        <strain evidence="22">WA0000017839</strain>
    </source>
</reference>
<dbReference type="AlphaFoldDB" id="A0A8H7V122"/>
<evidence type="ECO:0000256" key="8">
    <source>
        <dbReference type="ARBA" id="ARBA00022741"/>
    </source>
</evidence>
<feature type="binding site" evidence="18">
    <location>
        <position position="30"/>
    </location>
    <ligand>
        <name>GTP</name>
        <dbReference type="ChEBI" id="CHEBI:37565"/>
    </ligand>
</feature>
<feature type="binding site" evidence="17">
    <location>
        <position position="29"/>
    </location>
    <ligand>
        <name>Mg(2+)</name>
        <dbReference type="ChEBI" id="CHEBI:18420"/>
    </ligand>
</feature>
<dbReference type="GO" id="GO:0016192">
    <property type="term" value="P:vesicle-mediated transport"/>
    <property type="evidence" value="ECO:0007669"/>
    <property type="project" value="UniProtKB-KW"/>
</dbReference>
<dbReference type="CDD" id="cd00879">
    <property type="entry name" value="Sar1"/>
    <property type="match status" value="1"/>
</dbReference>
<feature type="binding site" evidence="19">
    <location>
        <position position="73"/>
    </location>
    <ligand>
        <name>GTP</name>
        <dbReference type="ChEBI" id="CHEBI:37565"/>
    </ligand>
</feature>
<keyword evidence="9" id="KW-0378">Hydrolase</keyword>
<keyword evidence="17" id="KW-0479">Metal-binding</keyword>
<dbReference type="PANTHER" id="PTHR45684">
    <property type="entry name" value="RE74312P"/>
    <property type="match status" value="1"/>
</dbReference>
<dbReference type="PROSITE" id="PS51417">
    <property type="entry name" value="ARF"/>
    <property type="match status" value="1"/>
</dbReference>
<comment type="subcellular location">
    <subcellularLocation>
        <location evidence="2">Cytoplasmic vesicle</location>
        <location evidence="2">COPII-coated vesicle membrane</location>
        <topology evidence="2">Peripheral membrane protein</topology>
        <orientation evidence="2">Cytoplasmic side</orientation>
    </subcellularLocation>
    <subcellularLocation>
        <location evidence="3">Endoplasmic reticulum membrane</location>
        <topology evidence="3">Peripheral membrane protein</topology>
        <orientation evidence="3">Cytoplasmic side</orientation>
    </subcellularLocation>
    <subcellularLocation>
        <location evidence="1">Golgi apparatus membrane</location>
        <topology evidence="1">Peripheral membrane protein</topology>
        <orientation evidence="1">Cytoplasmic side</orientation>
    </subcellularLocation>
</comment>
<name>A0A8H7V122_9FUNG</name>
<evidence type="ECO:0000256" key="4">
    <source>
        <dbReference type="ARBA" id="ARBA00007507"/>
    </source>
</evidence>
<dbReference type="EMBL" id="JAEPRD010000096">
    <property type="protein sequence ID" value="KAG2199433.1"/>
    <property type="molecule type" value="Genomic_DNA"/>
</dbReference>
<feature type="binding site" evidence="19">
    <location>
        <begin position="27"/>
        <end position="34"/>
    </location>
    <ligand>
        <name>GTP</name>
        <dbReference type="ChEBI" id="CHEBI:37565"/>
    </ligand>
</feature>
<evidence type="ECO:0000256" key="18">
    <source>
        <dbReference type="PIRSR" id="PIRSR606687-2"/>
    </source>
</evidence>
<feature type="binding site" evidence="18">
    <location>
        <position position="130"/>
    </location>
    <ligand>
        <name>GTP</name>
        <dbReference type="ChEBI" id="CHEBI:37565"/>
    </ligand>
</feature>
<keyword evidence="17" id="KW-0460">Magnesium</keyword>
<comment type="similarity">
    <text evidence="4 21">Belongs to the small GTPase superfamily. SAR1 family.</text>
</comment>
<accession>A0A8H7V122</accession>
<dbReference type="Pfam" id="PF00025">
    <property type="entry name" value="Arf"/>
    <property type="match status" value="1"/>
</dbReference>
<keyword evidence="14 19" id="KW-0342">GTP-binding</keyword>
<dbReference type="GO" id="GO:0005525">
    <property type="term" value="F:GTP binding"/>
    <property type="evidence" value="ECO:0007669"/>
    <property type="project" value="UniProtKB-KW"/>
</dbReference>
<keyword evidence="11 21" id="KW-0931">ER-Golgi transport</keyword>
<feature type="binding site" evidence="18">
    <location>
        <position position="132"/>
    </location>
    <ligand>
        <name>GTP</name>
        <dbReference type="ChEBI" id="CHEBI:37565"/>
    </ligand>
</feature>
<dbReference type="NCBIfam" id="TIGR00231">
    <property type="entry name" value="small_GTP"/>
    <property type="match status" value="1"/>
</dbReference>
<evidence type="ECO:0000256" key="19">
    <source>
        <dbReference type="PIRSR" id="PIRSR606689-1"/>
    </source>
</evidence>
<keyword evidence="23" id="KW-1185">Reference proteome</keyword>
<keyword evidence="13 21" id="KW-0333">Golgi apparatus</keyword>
<feature type="binding site" evidence="18">
    <location>
        <position position="32"/>
    </location>
    <ligand>
        <name>GTP</name>
        <dbReference type="ChEBI" id="CHEBI:37565"/>
    </ligand>
</feature>
<evidence type="ECO:0000256" key="1">
    <source>
        <dbReference type="ARBA" id="ARBA00004255"/>
    </source>
</evidence>
<proteinExistence type="inferred from homology"/>
<feature type="binding site" evidence="18">
    <location>
        <position position="173"/>
    </location>
    <ligand>
        <name>GTP</name>
        <dbReference type="ChEBI" id="CHEBI:37565"/>
    </ligand>
</feature>
<dbReference type="SMART" id="SM00178">
    <property type="entry name" value="SAR"/>
    <property type="match status" value="1"/>
</dbReference>
<feature type="binding site" evidence="20">
    <location>
        <position position="34"/>
    </location>
    <ligand>
        <name>Mg(2+)</name>
        <dbReference type="ChEBI" id="CHEBI:18420"/>
    </ligand>
</feature>
<evidence type="ECO:0000256" key="16">
    <source>
        <dbReference type="ARBA" id="ARBA00023329"/>
    </source>
</evidence>
<dbReference type="GO" id="GO:0012507">
    <property type="term" value="C:ER to Golgi transport vesicle membrane"/>
    <property type="evidence" value="ECO:0007669"/>
    <property type="project" value="UniProtKB-SubCell"/>
</dbReference>
<dbReference type="PRINTS" id="PR00328">
    <property type="entry name" value="SAR1GTPBP"/>
</dbReference>